<dbReference type="SMART" id="SM00974">
    <property type="entry name" value="T5orf172"/>
    <property type="match status" value="1"/>
</dbReference>
<dbReference type="RefSeq" id="WP_095549432.1">
    <property type="nucleotide sequence ID" value="NZ_NSJF01000002.1"/>
</dbReference>
<evidence type="ECO:0000313" key="3">
    <source>
        <dbReference type="Proteomes" id="UP000217999"/>
    </source>
</evidence>
<name>A0A2A2AC36_9BURK</name>
<dbReference type="AlphaFoldDB" id="A0A2A2AC36"/>
<evidence type="ECO:0000259" key="1">
    <source>
        <dbReference type="SMART" id="SM00974"/>
    </source>
</evidence>
<gene>
    <name evidence="2" type="ORF">CK620_05440</name>
</gene>
<reference evidence="2 3" key="1">
    <citation type="submission" date="2017-08" db="EMBL/GenBank/DDBJ databases">
        <title>WGS of Clinical strains of the CDC Group NO-1 linked to zoonotic infections in humans.</title>
        <authorList>
            <person name="Bernier A.-M."/>
            <person name="Bernard K."/>
        </authorList>
    </citation>
    <scope>NUCLEOTIDE SEQUENCE [LARGE SCALE GENOMIC DNA]</scope>
    <source>
        <strain evidence="2 3">NML03-0146</strain>
    </source>
</reference>
<comment type="caution">
    <text evidence="2">The sequence shown here is derived from an EMBL/GenBank/DDBJ whole genome shotgun (WGS) entry which is preliminary data.</text>
</comment>
<dbReference type="InterPro" id="IPR018306">
    <property type="entry name" value="Phage_T5_Orf172_DNA-bd"/>
</dbReference>
<protein>
    <recommendedName>
        <fullName evidence="1">Bacteriophage T5 Orf172 DNA-binding domain-containing protein</fullName>
    </recommendedName>
</protein>
<dbReference type="Pfam" id="PF10544">
    <property type="entry name" value="T5orf172"/>
    <property type="match status" value="1"/>
</dbReference>
<proteinExistence type="predicted"/>
<evidence type="ECO:0000313" key="2">
    <source>
        <dbReference type="EMBL" id="PAT35322.1"/>
    </source>
</evidence>
<feature type="domain" description="Bacteriophage T5 Orf172 DNA-binding" evidence="1">
    <location>
        <begin position="11"/>
        <end position="92"/>
    </location>
</feature>
<dbReference type="EMBL" id="NSJF01000002">
    <property type="protein sequence ID" value="PAT35322.1"/>
    <property type="molecule type" value="Genomic_DNA"/>
</dbReference>
<organism evidence="2 3">
    <name type="scientific">Vandammella animalimorsus</name>
    <dbReference type="NCBI Taxonomy" id="2029117"/>
    <lineage>
        <taxon>Bacteria</taxon>
        <taxon>Pseudomonadati</taxon>
        <taxon>Pseudomonadota</taxon>
        <taxon>Betaproteobacteria</taxon>
        <taxon>Burkholderiales</taxon>
        <taxon>Comamonadaceae</taxon>
        <taxon>Vandammella</taxon>
    </lineage>
</organism>
<dbReference type="Proteomes" id="UP000217999">
    <property type="component" value="Unassembled WGS sequence"/>
</dbReference>
<accession>A0A2A2AC36</accession>
<sequence>MPQIVYVLTNEAMPGIVKIGMTEADSVEARMAQLNAHSGVPLPFECYFAAEVDACRRIESILHQLFSEQRINPRREFFRVDPEKVVLAISIGPFKEVTPGQVAADAEDRQALEREKSRRPRIRLAALGIHPGAVLHFSRDEAITATVLRDNRVSYQGQEMSLSAAALAALHELGYRTPAASGSEHWLFEGELLDERRRRMEAEQFDADELGAS</sequence>